<dbReference type="GO" id="GO:0008137">
    <property type="term" value="F:NADH dehydrogenase (ubiquinone) activity"/>
    <property type="evidence" value="ECO:0007669"/>
    <property type="project" value="InterPro"/>
</dbReference>
<dbReference type="PRINTS" id="PR01434">
    <property type="entry name" value="NADHDHGNASE5"/>
</dbReference>
<feature type="transmembrane region" description="Helical" evidence="5">
    <location>
        <begin position="95"/>
        <end position="116"/>
    </location>
</feature>
<sequence length="527" mass="57896">MNIDSNIYWLGLIPLLPVLAALWIALGYLSGRNCGEAGEGQTSIVAVGSVLLSLFGLLWLDVQTLLTGVAPGYIIVANWFGVAEVQFQISFLLDAFALGMATLVALLALLGLRFSVNYMHREAGYQRFFMILCLFTAAMLLIVMAGNAVLVFVGWELAGLSSYLLIAYSYERTTAAANATRVFITNRIGDAGFIIAIALSYFWLGSSDWSVINTAGQSLESMQYALLGIAFVLAALVKSAQVPFTPWLARALEGPTPSSALFYGALMVHAGVYLLIRLQPLLEQIPELMTMLLVIGLLTSLYGFFGQLVQVDTKSMLIFSTSTQVGLMVAFCGLGWFKLAAGLLFLHAIWRGFQFFNAPGLMHLMGRATRPAPAFLKKCQRLYVASLQRFWLDSLADGLLVRPTQSLAKDAQYFEQHVVNRMVGLADSAGSVSSLAQWEAFRLDGERRVRGDYGDIAVGRGMLGRSMQWLAMLLHWFEEHLVLSGGDEGIKRLILRLGSLLMRVDELLSHPRYLLLMVAVTFVVILS</sequence>
<evidence type="ECO:0000256" key="5">
    <source>
        <dbReference type="SAM" id="Phobius"/>
    </source>
</evidence>
<dbReference type="GO" id="GO:0016020">
    <property type="term" value="C:membrane"/>
    <property type="evidence" value="ECO:0007669"/>
    <property type="project" value="UniProtKB-SubCell"/>
</dbReference>
<evidence type="ECO:0000259" key="7">
    <source>
        <dbReference type="Pfam" id="PF00662"/>
    </source>
</evidence>
<comment type="subcellular location">
    <subcellularLocation>
        <location evidence="1">Membrane</location>
        <topology evidence="1">Multi-pass membrane protein</topology>
    </subcellularLocation>
</comment>
<feature type="transmembrane region" description="Helical" evidence="5">
    <location>
        <begin position="7"/>
        <end position="29"/>
    </location>
</feature>
<keyword evidence="4 5" id="KW-0472">Membrane</keyword>
<dbReference type="Pfam" id="PF00662">
    <property type="entry name" value="Proton_antipo_N"/>
    <property type="match status" value="1"/>
</dbReference>
<evidence type="ECO:0000256" key="3">
    <source>
        <dbReference type="ARBA" id="ARBA00022989"/>
    </source>
</evidence>
<keyword evidence="2 5" id="KW-0812">Transmembrane</keyword>
<reference evidence="8" key="1">
    <citation type="submission" date="2018-06" db="EMBL/GenBank/DDBJ databases">
        <authorList>
            <person name="Zhirakovskaya E."/>
        </authorList>
    </citation>
    <scope>NUCLEOTIDE SEQUENCE</scope>
</reference>
<evidence type="ECO:0000259" key="6">
    <source>
        <dbReference type="Pfam" id="PF00361"/>
    </source>
</evidence>
<dbReference type="InterPro" id="IPR003945">
    <property type="entry name" value="NU5C-like"/>
</dbReference>
<evidence type="ECO:0000256" key="2">
    <source>
        <dbReference type="ARBA" id="ARBA00022692"/>
    </source>
</evidence>
<dbReference type="GO" id="GO:0003954">
    <property type="term" value="F:NADH dehydrogenase activity"/>
    <property type="evidence" value="ECO:0007669"/>
    <property type="project" value="TreeGrafter"/>
</dbReference>
<accession>A0A3B1B9U5</accession>
<feature type="transmembrane region" description="Helical" evidence="5">
    <location>
        <begin position="325"/>
        <end position="346"/>
    </location>
</feature>
<evidence type="ECO:0000256" key="4">
    <source>
        <dbReference type="ARBA" id="ARBA00023136"/>
    </source>
</evidence>
<dbReference type="PANTHER" id="PTHR42829">
    <property type="entry name" value="NADH-UBIQUINONE OXIDOREDUCTASE CHAIN 5"/>
    <property type="match status" value="1"/>
</dbReference>
<feature type="transmembrane region" description="Helical" evidence="5">
    <location>
        <begin position="260"/>
        <end position="276"/>
    </location>
</feature>
<feature type="transmembrane region" description="Helical" evidence="5">
    <location>
        <begin position="224"/>
        <end position="240"/>
    </location>
</feature>
<dbReference type="Pfam" id="PF00361">
    <property type="entry name" value="Proton_antipo_M"/>
    <property type="match status" value="1"/>
</dbReference>
<keyword evidence="8" id="KW-0830">Ubiquinone</keyword>
<name>A0A3B1B9U5_9ZZZZ</name>
<evidence type="ECO:0000256" key="1">
    <source>
        <dbReference type="ARBA" id="ARBA00004141"/>
    </source>
</evidence>
<feature type="transmembrane region" description="Helical" evidence="5">
    <location>
        <begin position="191"/>
        <end position="212"/>
    </location>
</feature>
<dbReference type="GO" id="GO:0042773">
    <property type="term" value="P:ATP synthesis coupled electron transport"/>
    <property type="evidence" value="ECO:0007669"/>
    <property type="project" value="InterPro"/>
</dbReference>
<feature type="domain" description="NADH:quinone oxidoreductase/Mrp antiporter transmembrane" evidence="6">
    <location>
        <begin position="145"/>
        <end position="360"/>
    </location>
</feature>
<keyword evidence="3 5" id="KW-1133">Transmembrane helix</keyword>
<dbReference type="InterPro" id="IPR001516">
    <property type="entry name" value="Proton_antipo_N"/>
</dbReference>
<proteinExistence type="predicted"/>
<evidence type="ECO:0000313" key="8">
    <source>
        <dbReference type="EMBL" id="VAX08733.1"/>
    </source>
</evidence>
<gene>
    <name evidence="8" type="ORF">MNBD_GAMMA25-922</name>
</gene>
<feature type="transmembrane region" description="Helical" evidence="5">
    <location>
        <begin position="288"/>
        <end position="305"/>
    </location>
</feature>
<dbReference type="AlphaFoldDB" id="A0A3B1B9U5"/>
<feature type="transmembrane region" description="Helical" evidence="5">
    <location>
        <begin position="41"/>
        <end position="60"/>
    </location>
</feature>
<dbReference type="EMBL" id="UOFY01000028">
    <property type="protein sequence ID" value="VAX08733.1"/>
    <property type="molecule type" value="Genomic_DNA"/>
</dbReference>
<organism evidence="8">
    <name type="scientific">hydrothermal vent metagenome</name>
    <dbReference type="NCBI Taxonomy" id="652676"/>
    <lineage>
        <taxon>unclassified sequences</taxon>
        <taxon>metagenomes</taxon>
        <taxon>ecological metagenomes</taxon>
    </lineage>
</organism>
<feature type="domain" description="NADH-Ubiquinone oxidoreductase (complex I) chain 5 N-terminal" evidence="7">
    <location>
        <begin position="79"/>
        <end position="129"/>
    </location>
</feature>
<feature type="transmembrane region" description="Helical" evidence="5">
    <location>
        <begin position="128"/>
        <end position="155"/>
    </location>
</feature>
<dbReference type="PANTHER" id="PTHR42829:SF2">
    <property type="entry name" value="NADH-UBIQUINONE OXIDOREDUCTASE CHAIN 5"/>
    <property type="match status" value="1"/>
</dbReference>
<dbReference type="GO" id="GO:0015990">
    <property type="term" value="P:electron transport coupled proton transport"/>
    <property type="evidence" value="ECO:0007669"/>
    <property type="project" value="TreeGrafter"/>
</dbReference>
<protein>
    <submittedName>
        <fullName evidence="8">NADH-ubiquinone oxidoreductase chain L-like protein, cluster 1</fullName>
    </submittedName>
</protein>
<dbReference type="InterPro" id="IPR001750">
    <property type="entry name" value="ND/Mrp_TM"/>
</dbReference>